<dbReference type="PANTHER" id="PTHR21552:SF2">
    <property type="entry name" value="CREB3 REGULATORY FACTOR"/>
    <property type="match status" value="1"/>
</dbReference>
<organism evidence="2 3">
    <name type="scientific">Limulus polyphemus</name>
    <name type="common">Atlantic horseshoe crab</name>
    <dbReference type="NCBI Taxonomy" id="6850"/>
    <lineage>
        <taxon>Eukaryota</taxon>
        <taxon>Metazoa</taxon>
        <taxon>Ecdysozoa</taxon>
        <taxon>Arthropoda</taxon>
        <taxon>Chelicerata</taxon>
        <taxon>Merostomata</taxon>
        <taxon>Xiphosura</taxon>
        <taxon>Limulidae</taxon>
        <taxon>Limulus</taxon>
    </lineage>
</organism>
<name>A0ABM1TBD2_LIMPO</name>
<proteinExistence type="predicted"/>
<dbReference type="PANTHER" id="PTHR21552">
    <property type="entry name" value="ADULT RETINA PROTEIN"/>
    <property type="match status" value="1"/>
</dbReference>
<sequence>MNCFEKLTKETSLSQEKNEETFQSNQAFKGDGYNVFTSNALELGSRNNETNFLKIPGLWGVNIEDELNVSTNLQDPVGFGVHEEMDFESQSLLSPWVVSDDPESFKMDDVFQVEKDDLIQGPTLAELNSKDECLFDVLEFEQWSNLPEEQALLKSNSSSDNMFPAKQTKDFQCSGFVKYDTKPANVHPVSSIKCTQSKRLFSPIPSKPLEYGKGCSNIGSLYLPKSVEVKCKTSDKCFSQIFQSTNICESTLQSQQNFAVTNLKTCDSSNTSVISVDEHHSDGEMNDFFETSEKREKLIDADVEHKMIQHGKRKKLRCYFWQYNSQSKGVNKRSSYPSNFQDDPHVLNDITDPVFTKDSSLTGIRHSGKARRGDGNDLTPNPQKLYNIGLQLKQLNEEIKDLSPEAHAKPKSRKEKNKLASRVCRLKKKAQHEANKLKLSGLQKEHRTLMDVIVEVKKMIRQRIESKSGLPSLTSKVELYILHKGPEPVAGCAAELILS</sequence>
<evidence type="ECO:0000313" key="2">
    <source>
        <dbReference type="Proteomes" id="UP000694941"/>
    </source>
</evidence>
<protein>
    <submittedName>
        <fullName evidence="3">Uncharacterized protein LOC106469074</fullName>
    </submittedName>
</protein>
<dbReference type="Proteomes" id="UP000694941">
    <property type="component" value="Unplaced"/>
</dbReference>
<keyword evidence="2" id="KW-1185">Reference proteome</keyword>
<feature type="region of interest" description="Disordered" evidence="1">
    <location>
        <begin position="358"/>
        <end position="382"/>
    </location>
</feature>
<evidence type="ECO:0000256" key="1">
    <source>
        <dbReference type="SAM" id="MobiDB-lite"/>
    </source>
</evidence>
<dbReference type="InterPro" id="IPR039165">
    <property type="entry name" value="CREBRF"/>
</dbReference>
<evidence type="ECO:0000313" key="3">
    <source>
        <dbReference type="RefSeq" id="XP_022253188.1"/>
    </source>
</evidence>
<dbReference type="RefSeq" id="XP_022253188.1">
    <property type="nucleotide sequence ID" value="XM_022397480.1"/>
</dbReference>
<dbReference type="CDD" id="cd14809">
    <property type="entry name" value="bZIP_AUREO-like"/>
    <property type="match status" value="1"/>
</dbReference>
<reference evidence="3" key="1">
    <citation type="submission" date="2025-08" db="UniProtKB">
        <authorList>
            <consortium name="RefSeq"/>
        </authorList>
    </citation>
    <scope>IDENTIFICATION</scope>
    <source>
        <tissue evidence="3">Muscle</tissue>
    </source>
</reference>
<accession>A0ABM1TBD2</accession>
<dbReference type="GeneID" id="106469074"/>
<gene>
    <name evidence="3" type="primary">LOC106469074</name>
</gene>